<accession>A0A9J6DFY8</accession>
<dbReference type="AlphaFoldDB" id="A0A9J6DFY8"/>
<evidence type="ECO:0008006" key="3">
    <source>
        <dbReference type="Google" id="ProtNLM"/>
    </source>
</evidence>
<reference evidence="1" key="1">
    <citation type="journal article" date="2020" name="Cell">
        <title>Large-Scale Comparative Analyses of Tick Genomes Elucidate Their Genetic Diversity and Vector Capacities.</title>
        <authorList>
            <consortium name="Tick Genome and Microbiome Consortium (TIGMIC)"/>
            <person name="Jia N."/>
            <person name="Wang J."/>
            <person name="Shi W."/>
            <person name="Du L."/>
            <person name="Sun Y."/>
            <person name="Zhan W."/>
            <person name="Jiang J.F."/>
            <person name="Wang Q."/>
            <person name="Zhang B."/>
            <person name="Ji P."/>
            <person name="Bell-Sakyi L."/>
            <person name="Cui X.M."/>
            <person name="Yuan T.T."/>
            <person name="Jiang B.G."/>
            <person name="Yang W.F."/>
            <person name="Lam T.T."/>
            <person name="Chang Q.C."/>
            <person name="Ding S.J."/>
            <person name="Wang X.J."/>
            <person name="Zhu J.G."/>
            <person name="Ruan X.D."/>
            <person name="Zhao L."/>
            <person name="Wei J.T."/>
            <person name="Ye R.Z."/>
            <person name="Que T.C."/>
            <person name="Du C.H."/>
            <person name="Zhou Y.H."/>
            <person name="Cheng J.X."/>
            <person name="Dai P.F."/>
            <person name="Guo W.B."/>
            <person name="Han X.H."/>
            <person name="Huang E.J."/>
            <person name="Li L.F."/>
            <person name="Wei W."/>
            <person name="Gao Y.C."/>
            <person name="Liu J.Z."/>
            <person name="Shao H.Z."/>
            <person name="Wang X."/>
            <person name="Wang C.C."/>
            <person name="Yang T.C."/>
            <person name="Huo Q.B."/>
            <person name="Li W."/>
            <person name="Chen H.Y."/>
            <person name="Chen S.E."/>
            <person name="Zhou L.G."/>
            <person name="Ni X.B."/>
            <person name="Tian J.H."/>
            <person name="Sheng Y."/>
            <person name="Liu T."/>
            <person name="Pan Y.S."/>
            <person name="Xia L.Y."/>
            <person name="Li J."/>
            <person name="Zhao F."/>
            <person name="Cao W.C."/>
        </authorList>
    </citation>
    <scope>NUCLEOTIDE SEQUENCE</scope>
    <source>
        <strain evidence="1">Rmic-2018</strain>
    </source>
</reference>
<gene>
    <name evidence="1" type="ORF">HPB51_007969</name>
</gene>
<evidence type="ECO:0000313" key="2">
    <source>
        <dbReference type="Proteomes" id="UP000821866"/>
    </source>
</evidence>
<sequence>MLYTASFERALLVDGGGFSLAHSYGEAPVPWRLPGLVYVDDIVLMADSLGDLQQFVSLSANHLSKLRLCFNAEKSVVLVFARTDITAAGSLPEGGQIPLKEKYRYISVQLSTSGHVLDIHEENIRKTSLKVANLSKGSLWGCNRFLLVREM</sequence>
<proteinExistence type="predicted"/>
<protein>
    <recommendedName>
        <fullName evidence="3">Tick transposon</fullName>
    </recommendedName>
</protein>
<dbReference type="VEuPathDB" id="VectorBase:LOC119172851"/>
<dbReference type="Proteomes" id="UP000821866">
    <property type="component" value="Chromosome 7"/>
</dbReference>
<comment type="caution">
    <text evidence="1">The sequence shown here is derived from an EMBL/GenBank/DDBJ whole genome shotgun (WGS) entry which is preliminary data.</text>
</comment>
<organism evidence="1 2">
    <name type="scientific">Rhipicephalus microplus</name>
    <name type="common">Cattle tick</name>
    <name type="synonym">Boophilus microplus</name>
    <dbReference type="NCBI Taxonomy" id="6941"/>
    <lineage>
        <taxon>Eukaryota</taxon>
        <taxon>Metazoa</taxon>
        <taxon>Ecdysozoa</taxon>
        <taxon>Arthropoda</taxon>
        <taxon>Chelicerata</taxon>
        <taxon>Arachnida</taxon>
        <taxon>Acari</taxon>
        <taxon>Parasitiformes</taxon>
        <taxon>Ixodida</taxon>
        <taxon>Ixodoidea</taxon>
        <taxon>Ixodidae</taxon>
        <taxon>Rhipicephalinae</taxon>
        <taxon>Rhipicephalus</taxon>
        <taxon>Boophilus</taxon>
    </lineage>
</organism>
<dbReference type="EMBL" id="JABSTU010000009">
    <property type="protein sequence ID" value="KAH8020873.1"/>
    <property type="molecule type" value="Genomic_DNA"/>
</dbReference>
<keyword evidence="2" id="KW-1185">Reference proteome</keyword>
<evidence type="ECO:0000313" key="1">
    <source>
        <dbReference type="EMBL" id="KAH8020873.1"/>
    </source>
</evidence>
<name>A0A9J6DFY8_RHIMP</name>
<reference evidence="1" key="2">
    <citation type="submission" date="2021-09" db="EMBL/GenBank/DDBJ databases">
        <authorList>
            <person name="Jia N."/>
            <person name="Wang J."/>
            <person name="Shi W."/>
            <person name="Du L."/>
            <person name="Sun Y."/>
            <person name="Zhan W."/>
            <person name="Jiang J."/>
            <person name="Wang Q."/>
            <person name="Zhang B."/>
            <person name="Ji P."/>
            <person name="Sakyi L.B."/>
            <person name="Cui X."/>
            <person name="Yuan T."/>
            <person name="Jiang B."/>
            <person name="Yang W."/>
            <person name="Lam T.T.-Y."/>
            <person name="Chang Q."/>
            <person name="Ding S."/>
            <person name="Wang X."/>
            <person name="Zhu J."/>
            <person name="Ruan X."/>
            <person name="Zhao L."/>
            <person name="Wei J."/>
            <person name="Que T."/>
            <person name="Du C."/>
            <person name="Cheng J."/>
            <person name="Dai P."/>
            <person name="Han X."/>
            <person name="Huang E."/>
            <person name="Gao Y."/>
            <person name="Liu J."/>
            <person name="Shao H."/>
            <person name="Ye R."/>
            <person name="Li L."/>
            <person name="Wei W."/>
            <person name="Wang X."/>
            <person name="Wang C."/>
            <person name="Huo Q."/>
            <person name="Li W."/>
            <person name="Guo W."/>
            <person name="Chen H."/>
            <person name="Chen S."/>
            <person name="Zhou L."/>
            <person name="Zhou L."/>
            <person name="Ni X."/>
            <person name="Tian J."/>
            <person name="Zhou Y."/>
            <person name="Sheng Y."/>
            <person name="Liu T."/>
            <person name="Pan Y."/>
            <person name="Xia L."/>
            <person name="Li J."/>
            <person name="Zhao F."/>
            <person name="Cao W."/>
        </authorList>
    </citation>
    <scope>NUCLEOTIDE SEQUENCE</scope>
    <source>
        <strain evidence="1">Rmic-2018</strain>
        <tissue evidence="1">Larvae</tissue>
    </source>
</reference>